<keyword evidence="2" id="KW-1185">Reference proteome</keyword>
<accession>A0ABV7JCY8</accession>
<sequence>MYQFIKNLIAAAILFGAMITSVALSYAISPGEPAVNKPVQIEAKLKISKKKTSNHFNDSLNLLIPKV</sequence>
<gene>
    <name evidence="1" type="ORF">ACFODZ_09965</name>
</gene>
<evidence type="ECO:0000313" key="1">
    <source>
        <dbReference type="EMBL" id="MFC3194561.1"/>
    </source>
</evidence>
<evidence type="ECO:0000313" key="2">
    <source>
        <dbReference type="Proteomes" id="UP001595533"/>
    </source>
</evidence>
<dbReference type="RefSeq" id="WP_157892793.1">
    <property type="nucleotide sequence ID" value="NZ_JBHRTS010000004.1"/>
</dbReference>
<organism evidence="1 2">
    <name type="scientific">Marinicella sediminis</name>
    <dbReference type="NCBI Taxonomy" id="1792834"/>
    <lineage>
        <taxon>Bacteria</taxon>
        <taxon>Pseudomonadati</taxon>
        <taxon>Pseudomonadota</taxon>
        <taxon>Gammaproteobacteria</taxon>
        <taxon>Lysobacterales</taxon>
        <taxon>Marinicellaceae</taxon>
        <taxon>Marinicella</taxon>
    </lineage>
</organism>
<name>A0ABV7JCY8_9GAMM</name>
<comment type="caution">
    <text evidence="1">The sequence shown here is derived from an EMBL/GenBank/DDBJ whole genome shotgun (WGS) entry which is preliminary data.</text>
</comment>
<dbReference type="EMBL" id="JBHRTS010000004">
    <property type="protein sequence ID" value="MFC3194561.1"/>
    <property type="molecule type" value="Genomic_DNA"/>
</dbReference>
<reference evidence="2" key="1">
    <citation type="journal article" date="2019" name="Int. J. Syst. Evol. Microbiol.">
        <title>The Global Catalogue of Microorganisms (GCM) 10K type strain sequencing project: providing services to taxonomists for standard genome sequencing and annotation.</title>
        <authorList>
            <consortium name="The Broad Institute Genomics Platform"/>
            <consortium name="The Broad Institute Genome Sequencing Center for Infectious Disease"/>
            <person name="Wu L."/>
            <person name="Ma J."/>
        </authorList>
    </citation>
    <scope>NUCLEOTIDE SEQUENCE [LARGE SCALE GENOMIC DNA]</scope>
    <source>
        <strain evidence="2">KCTC 42953</strain>
    </source>
</reference>
<dbReference type="Proteomes" id="UP001595533">
    <property type="component" value="Unassembled WGS sequence"/>
</dbReference>
<proteinExistence type="predicted"/>
<protein>
    <submittedName>
        <fullName evidence="1">Uncharacterized protein</fullName>
    </submittedName>
</protein>